<feature type="region of interest" description="Disordered" evidence="1">
    <location>
        <begin position="24"/>
        <end position="59"/>
    </location>
</feature>
<dbReference type="SUPFAM" id="SSF53822">
    <property type="entry name" value="Periplasmic binding protein-like I"/>
    <property type="match status" value="1"/>
</dbReference>
<dbReference type="InterPro" id="IPR028082">
    <property type="entry name" value="Peripla_BP_I"/>
</dbReference>
<protein>
    <submittedName>
        <fullName evidence="2">Unannotated protein</fullName>
    </submittedName>
</protein>
<dbReference type="AlphaFoldDB" id="A0A6J6E0M8"/>
<evidence type="ECO:0000256" key="1">
    <source>
        <dbReference type="SAM" id="MobiDB-lite"/>
    </source>
</evidence>
<reference evidence="2" key="1">
    <citation type="submission" date="2020-05" db="EMBL/GenBank/DDBJ databases">
        <authorList>
            <person name="Chiriac C."/>
            <person name="Salcher M."/>
            <person name="Ghai R."/>
            <person name="Kavagutti S V."/>
        </authorList>
    </citation>
    <scope>NUCLEOTIDE SEQUENCE</scope>
</reference>
<evidence type="ECO:0000313" key="2">
    <source>
        <dbReference type="EMBL" id="CAB4568924.1"/>
    </source>
</evidence>
<accession>A0A6J6E0M8</accession>
<organism evidence="2">
    <name type="scientific">freshwater metagenome</name>
    <dbReference type="NCBI Taxonomy" id="449393"/>
    <lineage>
        <taxon>unclassified sequences</taxon>
        <taxon>metagenomes</taxon>
        <taxon>ecological metagenomes</taxon>
    </lineage>
</organism>
<dbReference type="PANTHER" id="PTHR30483">
    <property type="entry name" value="LEUCINE-SPECIFIC-BINDING PROTEIN"/>
    <property type="match status" value="1"/>
</dbReference>
<dbReference type="EMBL" id="CAEZTS010000012">
    <property type="protein sequence ID" value="CAB4568924.1"/>
    <property type="molecule type" value="Genomic_DNA"/>
</dbReference>
<sequence>MRSKKISFVAGLAVMGLLAGACSEDSGSESSAPATEAPTSEAPTSEAPSTDAPSESPVAQSTLDTALAYTGGTAGAASGDPIYIGYVNQEGGTPAFPEASNGARSAVWLINNFLGGIGGRPIELVECFVTKEEDGQKCAQEMLANDDVQVVVTGAMFNGTAPLLDGLKDKKPVILGNPTTTPEFLATDAYAFTPGSPGVVQGMSVFAANYLGELEGKEIKKAAVVYNDNPAGTIAFTALTKPVLESLGLEVTGVPVADTAGSTEMATAIQSAGADTADVFLPLVTVQSCIGIYDAIKTLEIDTTVVTTGLCFGTPMQDHMKSVGESGKLPDGWYFVGYGFSYEIAGDPNQDAYNDAVFAWAETEGIEDLEYTGFSGPTFATFMTVAQFMNGGATDGAGIRAAVKAFAGPQWMAAGDMKCGANATFPSLCGFSVGIQKQEGAEYVSVLDGYNGKAINPVAELGQG</sequence>
<dbReference type="PANTHER" id="PTHR30483:SF37">
    <property type="entry name" value="ABC TRANSPORTER SUBSTRATE-BINDING PROTEIN"/>
    <property type="match status" value="1"/>
</dbReference>
<proteinExistence type="predicted"/>
<name>A0A6J6E0M8_9ZZZZ</name>
<gene>
    <name evidence="2" type="ORF">UFOPK1722_00247</name>
</gene>
<feature type="compositionally biased region" description="Low complexity" evidence="1">
    <location>
        <begin position="28"/>
        <end position="50"/>
    </location>
</feature>
<dbReference type="Gene3D" id="3.40.50.2300">
    <property type="match status" value="2"/>
</dbReference>
<dbReference type="InterPro" id="IPR051010">
    <property type="entry name" value="BCAA_transport"/>
</dbReference>
<dbReference type="PROSITE" id="PS51257">
    <property type="entry name" value="PROKAR_LIPOPROTEIN"/>
    <property type="match status" value="1"/>
</dbReference>